<evidence type="ECO:0000259" key="1">
    <source>
        <dbReference type="Pfam" id="PF24758"/>
    </source>
</evidence>
<dbReference type="InterPro" id="IPR055294">
    <property type="entry name" value="FBL60-like"/>
</dbReference>
<gene>
    <name evidence="2" type="ORF">ANE_LOCUS16744</name>
</gene>
<dbReference type="SUPFAM" id="SSF52058">
    <property type="entry name" value="L domain-like"/>
    <property type="match status" value="1"/>
</dbReference>
<dbReference type="PANTHER" id="PTHR31293">
    <property type="entry name" value="RNI-LIKE SUPERFAMILY PROTEIN"/>
    <property type="match status" value="1"/>
</dbReference>
<dbReference type="InterPro" id="IPR055411">
    <property type="entry name" value="LRR_FXL15/At3g58940/PEG3-like"/>
</dbReference>
<comment type="caution">
    <text evidence="2">The sequence shown here is derived from an EMBL/GenBank/DDBJ whole genome shotgun (WGS) entry which is preliminary data.</text>
</comment>
<reference evidence="2" key="1">
    <citation type="submission" date="2019-07" db="EMBL/GenBank/DDBJ databases">
        <authorList>
            <person name="Dittberner H."/>
        </authorList>
    </citation>
    <scope>NUCLEOTIDE SEQUENCE [LARGE SCALE GENOMIC DNA]</scope>
</reference>
<keyword evidence="3" id="KW-1185">Reference proteome</keyword>
<sequence length="196" mass="22237">MGDVNPWIYNAVERGVSELKLSIKTRYNRCPPSELGVVIGPKDTGEIFLGFELVMCKTLVKLTLGTQITLGNIPPDMCLLALKSLFIDSIFFTGEYLYKVLLPGCPVLEELSVHHEDFEGMPWCIASKTIKKLSVYYDVESEVDFMAHGMSFDASNLVSLDYYDYALYKYPQVNLGPWSKLSWIFIILENKSRGRI</sequence>
<dbReference type="AlphaFoldDB" id="A0A565BY13"/>
<accession>A0A565BY13</accession>
<protein>
    <recommendedName>
        <fullName evidence="1">F-box/LRR-repeat protein 15/At3g58940/PEG3-like LRR domain-containing protein</fullName>
    </recommendedName>
</protein>
<feature type="domain" description="F-box/LRR-repeat protein 15/At3g58940/PEG3-like LRR" evidence="1">
    <location>
        <begin position="49"/>
        <end position="143"/>
    </location>
</feature>
<name>A0A565BY13_9BRAS</name>
<proteinExistence type="predicted"/>
<dbReference type="PANTHER" id="PTHR31293:SF22">
    <property type="entry name" value="BNAC06G06520D PROTEIN"/>
    <property type="match status" value="1"/>
</dbReference>
<dbReference type="OrthoDB" id="612216at2759"/>
<evidence type="ECO:0000313" key="2">
    <source>
        <dbReference type="EMBL" id="VVB06300.1"/>
    </source>
</evidence>
<organism evidence="2 3">
    <name type="scientific">Arabis nemorensis</name>
    <dbReference type="NCBI Taxonomy" id="586526"/>
    <lineage>
        <taxon>Eukaryota</taxon>
        <taxon>Viridiplantae</taxon>
        <taxon>Streptophyta</taxon>
        <taxon>Embryophyta</taxon>
        <taxon>Tracheophyta</taxon>
        <taxon>Spermatophyta</taxon>
        <taxon>Magnoliopsida</taxon>
        <taxon>eudicotyledons</taxon>
        <taxon>Gunneridae</taxon>
        <taxon>Pentapetalae</taxon>
        <taxon>rosids</taxon>
        <taxon>malvids</taxon>
        <taxon>Brassicales</taxon>
        <taxon>Brassicaceae</taxon>
        <taxon>Arabideae</taxon>
        <taxon>Arabis</taxon>
    </lineage>
</organism>
<dbReference type="Pfam" id="PF24758">
    <property type="entry name" value="LRR_At5g56370"/>
    <property type="match status" value="1"/>
</dbReference>
<dbReference type="Proteomes" id="UP000489600">
    <property type="component" value="Unassembled WGS sequence"/>
</dbReference>
<evidence type="ECO:0000313" key="3">
    <source>
        <dbReference type="Proteomes" id="UP000489600"/>
    </source>
</evidence>
<dbReference type="EMBL" id="CABITT030000005">
    <property type="protein sequence ID" value="VVB06300.1"/>
    <property type="molecule type" value="Genomic_DNA"/>
</dbReference>